<feature type="compositionally biased region" description="Polar residues" evidence="1">
    <location>
        <begin position="1"/>
        <end position="16"/>
    </location>
</feature>
<dbReference type="AlphaFoldDB" id="A0A5P8E8J6"/>
<dbReference type="Proteomes" id="UP000249375">
    <property type="component" value="Chromosome"/>
</dbReference>
<feature type="compositionally biased region" description="Basic and acidic residues" evidence="1">
    <location>
        <begin position="17"/>
        <end position="29"/>
    </location>
</feature>
<keyword evidence="3" id="KW-1185">Reference proteome</keyword>
<protein>
    <submittedName>
        <fullName evidence="2">Uncharacterized protein</fullName>
    </submittedName>
</protein>
<dbReference type="KEGG" id="alq:C7Y71_009805"/>
<evidence type="ECO:0000313" key="3">
    <source>
        <dbReference type="Proteomes" id="UP000249375"/>
    </source>
</evidence>
<dbReference type="EMBL" id="CP033459">
    <property type="protein sequence ID" value="QFQ13276.1"/>
    <property type="molecule type" value="Genomic_DNA"/>
</dbReference>
<gene>
    <name evidence="2" type="ORF">C7Y71_009805</name>
</gene>
<name>A0A5P8E8J6_9BACT</name>
<reference evidence="2 3" key="1">
    <citation type="submission" date="2018-11" db="EMBL/GenBank/DDBJ databases">
        <authorList>
            <person name="Na S.W."/>
            <person name="Baik M."/>
        </authorList>
    </citation>
    <scope>NUCLEOTIDE SEQUENCE [LARGE SCALE GENOMIC DNA]</scope>
    <source>
        <strain evidence="2 3">E39</strain>
    </source>
</reference>
<organism evidence="2 3">
    <name type="scientific">Pseudoprevotella muciniphila</name>
    <dbReference type="NCBI Taxonomy" id="2133944"/>
    <lineage>
        <taxon>Bacteria</taxon>
        <taxon>Pseudomonadati</taxon>
        <taxon>Bacteroidota</taxon>
        <taxon>Bacteroidia</taxon>
        <taxon>Bacteroidales</taxon>
        <taxon>Prevotellaceae</taxon>
        <taxon>Pseudoprevotella</taxon>
    </lineage>
</organism>
<evidence type="ECO:0000313" key="2">
    <source>
        <dbReference type="EMBL" id="QFQ13276.1"/>
    </source>
</evidence>
<sequence>MTTLFNTSDFQLTAQEQPKRTRRSADKMSKISHPLAQGSTMYRKAQAALGIALASISSVYSGQAAIISREAYNNGTAQVIAEIWEDGENVLCQFDINEDGDFTEIRL</sequence>
<evidence type="ECO:0000256" key="1">
    <source>
        <dbReference type="SAM" id="MobiDB-lite"/>
    </source>
</evidence>
<proteinExistence type="predicted"/>
<accession>A0A5P8E8J6</accession>
<feature type="region of interest" description="Disordered" evidence="1">
    <location>
        <begin position="1"/>
        <end position="30"/>
    </location>
</feature>
<dbReference type="RefSeq" id="WP_111897507.1">
    <property type="nucleotide sequence ID" value="NZ_CP033459.1"/>
</dbReference>